<dbReference type="Gene3D" id="1.10.443.10">
    <property type="entry name" value="Intergrase catalytic core"/>
    <property type="match status" value="1"/>
</dbReference>
<accession>A0AA43XKZ8</accession>
<dbReference type="GO" id="GO:0005737">
    <property type="term" value="C:cytoplasm"/>
    <property type="evidence" value="ECO:0007669"/>
    <property type="project" value="UniProtKB-SubCell"/>
</dbReference>
<keyword evidence="5 10" id="KW-0159">Chromosome partition</keyword>
<keyword evidence="3 10" id="KW-0963">Cytoplasm</keyword>
<evidence type="ECO:0000259" key="12">
    <source>
        <dbReference type="PROSITE" id="PS51900"/>
    </source>
</evidence>
<evidence type="ECO:0000256" key="4">
    <source>
        <dbReference type="ARBA" id="ARBA00022618"/>
    </source>
</evidence>
<evidence type="ECO:0000259" key="11">
    <source>
        <dbReference type="PROSITE" id="PS51898"/>
    </source>
</evidence>
<keyword evidence="8 10" id="KW-0233">DNA recombination</keyword>
<keyword evidence="7 10" id="KW-0238">DNA-binding</keyword>
<comment type="subcellular location">
    <subcellularLocation>
        <location evidence="1 10">Cytoplasm</location>
    </subcellularLocation>
</comment>
<dbReference type="NCBIfam" id="NF040815">
    <property type="entry name" value="recomb_XerA_Arch"/>
    <property type="match status" value="1"/>
</dbReference>
<evidence type="ECO:0000256" key="9">
    <source>
        <dbReference type="ARBA" id="ARBA00023306"/>
    </source>
</evidence>
<dbReference type="SUPFAM" id="SSF56349">
    <property type="entry name" value="DNA breaking-rejoining enzymes"/>
    <property type="match status" value="1"/>
</dbReference>
<keyword evidence="14" id="KW-1185">Reference proteome</keyword>
<evidence type="ECO:0000256" key="3">
    <source>
        <dbReference type="ARBA" id="ARBA00022490"/>
    </source>
</evidence>
<dbReference type="PANTHER" id="PTHR30349">
    <property type="entry name" value="PHAGE INTEGRASE-RELATED"/>
    <property type="match status" value="1"/>
</dbReference>
<dbReference type="NCBIfam" id="NF001399">
    <property type="entry name" value="PRK00283.1"/>
    <property type="match status" value="1"/>
</dbReference>
<keyword evidence="9 10" id="KW-0131">Cell cycle</keyword>
<keyword evidence="6 10" id="KW-0229">DNA integration</keyword>
<dbReference type="InterPro" id="IPR050090">
    <property type="entry name" value="Tyrosine_recombinase_XerCD"/>
</dbReference>
<feature type="active site" evidence="10">
    <location>
        <position position="239"/>
    </location>
</feature>
<evidence type="ECO:0000256" key="2">
    <source>
        <dbReference type="ARBA" id="ARBA00010450"/>
    </source>
</evidence>
<dbReference type="InterPro" id="IPR004107">
    <property type="entry name" value="Integrase_SAM-like_N"/>
</dbReference>
<dbReference type="GO" id="GO:0051301">
    <property type="term" value="P:cell division"/>
    <property type="evidence" value="ECO:0007669"/>
    <property type="project" value="UniProtKB-KW"/>
</dbReference>
<dbReference type="EMBL" id="SUMG01000011">
    <property type="protein sequence ID" value="NBG88773.1"/>
    <property type="molecule type" value="Genomic_DNA"/>
</dbReference>
<dbReference type="PROSITE" id="PS51898">
    <property type="entry name" value="TYR_RECOMBINASE"/>
    <property type="match status" value="1"/>
</dbReference>
<dbReference type="GO" id="GO:0009037">
    <property type="term" value="F:tyrosine-based site-specific recombinase activity"/>
    <property type="evidence" value="ECO:0007669"/>
    <property type="project" value="UniProtKB-UniRule"/>
</dbReference>
<dbReference type="PANTHER" id="PTHR30349:SF81">
    <property type="entry name" value="TYROSINE RECOMBINASE XERC"/>
    <property type="match status" value="1"/>
</dbReference>
<gene>
    <name evidence="13" type="primary">xerD</name>
    <name evidence="10" type="synonym">xerC</name>
    <name evidence="13" type="ORF">ISALK_09690</name>
</gene>
<comment type="similarity">
    <text evidence="10">Belongs to the 'phage' integrase family. XerC subfamily.</text>
</comment>
<feature type="domain" description="Tyr recombinase" evidence="11">
    <location>
        <begin position="105"/>
        <end position="287"/>
    </location>
</feature>
<comment type="function">
    <text evidence="10">Site-specific tyrosine recombinase, which acts by catalyzing the cutting and rejoining of the recombining DNA molecules. The XerC-XerD complex is essential to convert dimers of the bacterial chromosome into monomers to permit their segregation at cell division. It also contributes to the segregational stability of plasmids.</text>
</comment>
<proteinExistence type="inferred from homology"/>
<dbReference type="InterPro" id="IPR023009">
    <property type="entry name" value="Tyrosine_recombinase_XerC/XerD"/>
</dbReference>
<evidence type="ECO:0000256" key="10">
    <source>
        <dbReference type="HAMAP-Rule" id="MF_01808"/>
    </source>
</evidence>
<dbReference type="GO" id="GO:0007059">
    <property type="term" value="P:chromosome segregation"/>
    <property type="evidence" value="ECO:0007669"/>
    <property type="project" value="UniProtKB-UniRule"/>
</dbReference>
<dbReference type="InterPro" id="IPR011010">
    <property type="entry name" value="DNA_brk_join_enz"/>
</dbReference>
<comment type="subunit">
    <text evidence="10">Forms a cyclic heterotetrameric complex composed of two molecules of XerC and two molecules of XerD.</text>
</comment>
<dbReference type="HAMAP" id="MF_01808">
    <property type="entry name" value="Recomb_XerC_XerD"/>
    <property type="match status" value="1"/>
</dbReference>
<evidence type="ECO:0000256" key="6">
    <source>
        <dbReference type="ARBA" id="ARBA00022908"/>
    </source>
</evidence>
<evidence type="ECO:0000313" key="14">
    <source>
        <dbReference type="Proteomes" id="UP000449710"/>
    </source>
</evidence>
<evidence type="ECO:0000256" key="1">
    <source>
        <dbReference type="ARBA" id="ARBA00004496"/>
    </source>
</evidence>
<dbReference type="CDD" id="cd00798">
    <property type="entry name" value="INT_XerDC_C"/>
    <property type="match status" value="1"/>
</dbReference>
<keyword evidence="4 10" id="KW-0132">Cell division</keyword>
<name>A0AA43XKZ8_9CLOT</name>
<dbReference type="InterPro" id="IPR044068">
    <property type="entry name" value="CB"/>
</dbReference>
<dbReference type="InterPro" id="IPR002104">
    <property type="entry name" value="Integrase_catalytic"/>
</dbReference>
<dbReference type="InterPro" id="IPR011932">
    <property type="entry name" value="Recomb_XerD"/>
</dbReference>
<dbReference type="GO" id="GO:0006313">
    <property type="term" value="P:DNA transposition"/>
    <property type="evidence" value="ECO:0007669"/>
    <property type="project" value="UniProtKB-UniRule"/>
</dbReference>
<dbReference type="Pfam" id="PF00589">
    <property type="entry name" value="Phage_integrase"/>
    <property type="match status" value="1"/>
</dbReference>
<comment type="caution">
    <text evidence="13">The sequence shown here is derived from an EMBL/GenBank/DDBJ whole genome shotgun (WGS) entry which is preliminary data.</text>
</comment>
<dbReference type="RefSeq" id="WP_160721730.1">
    <property type="nucleotide sequence ID" value="NZ_SUMG01000011.1"/>
</dbReference>
<evidence type="ECO:0000313" key="13">
    <source>
        <dbReference type="EMBL" id="NBG88773.1"/>
    </source>
</evidence>
<dbReference type="Gene3D" id="1.10.150.130">
    <property type="match status" value="1"/>
</dbReference>
<protein>
    <recommendedName>
        <fullName evidence="10">Tyrosine recombinase XerC</fullName>
    </recommendedName>
</protein>
<feature type="domain" description="Core-binding (CB)" evidence="12">
    <location>
        <begin position="1"/>
        <end position="84"/>
    </location>
</feature>
<organism evidence="13 14">
    <name type="scientific">Isachenkonia alkalipeptolytica</name>
    <dbReference type="NCBI Taxonomy" id="2565777"/>
    <lineage>
        <taxon>Bacteria</taxon>
        <taxon>Bacillati</taxon>
        <taxon>Bacillota</taxon>
        <taxon>Clostridia</taxon>
        <taxon>Eubacteriales</taxon>
        <taxon>Clostridiaceae</taxon>
        <taxon>Isachenkonia</taxon>
    </lineage>
</organism>
<comment type="similarity">
    <text evidence="2">Belongs to the 'phage' integrase family. XerD subfamily.</text>
</comment>
<reference evidence="13 14" key="1">
    <citation type="submission" date="2019-04" db="EMBL/GenBank/DDBJ databases">
        <title>Isachenkonia alkalipeptolytica gen. nov. sp. nov. a new anaerobic, alkiliphilic organothrophic bacterium capable to reduce synthesized ferrihydrite isolated from a soda lake.</title>
        <authorList>
            <person name="Toshchakov S.V."/>
            <person name="Zavarzina D.G."/>
            <person name="Zhilina T.N."/>
            <person name="Kostrikina N.A."/>
            <person name="Kublanov I.V."/>
        </authorList>
    </citation>
    <scope>NUCLEOTIDE SEQUENCE [LARGE SCALE GENOMIC DNA]</scope>
    <source>
        <strain evidence="13 14">Z-1701</strain>
    </source>
</reference>
<feature type="active site" evidence="10">
    <location>
        <position position="265"/>
    </location>
</feature>
<dbReference type="AlphaFoldDB" id="A0AA43XKZ8"/>
<dbReference type="InterPro" id="IPR013762">
    <property type="entry name" value="Integrase-like_cat_sf"/>
</dbReference>
<evidence type="ECO:0000256" key="7">
    <source>
        <dbReference type="ARBA" id="ARBA00023125"/>
    </source>
</evidence>
<feature type="active site" evidence="10">
    <location>
        <position position="145"/>
    </location>
</feature>
<dbReference type="GO" id="GO:0003677">
    <property type="term" value="F:DNA binding"/>
    <property type="evidence" value="ECO:0007669"/>
    <property type="project" value="UniProtKB-UniRule"/>
</dbReference>
<feature type="active site" description="O-(3'-phospho-DNA)-tyrosine intermediate" evidence="10">
    <location>
        <position position="274"/>
    </location>
</feature>
<evidence type="ECO:0000256" key="8">
    <source>
        <dbReference type="ARBA" id="ARBA00023172"/>
    </source>
</evidence>
<dbReference type="NCBIfam" id="TIGR02225">
    <property type="entry name" value="recomb_XerD"/>
    <property type="match status" value="1"/>
</dbReference>
<evidence type="ECO:0000256" key="5">
    <source>
        <dbReference type="ARBA" id="ARBA00022829"/>
    </source>
</evidence>
<sequence>MEHILQDYIMYLQEKNLAQNTIKSYERDLKKYYYFLKEQNIEEFSLTNHTTILSYLLKLQKDSKSSSSISRYIVSIRKFYDYLCKNQFLRQNPMDEISGPKAFKKIPEVLSLEEVNQLMMQPQLDTKKGIRDKAMLEILYATGIRVSELISLDIEDVDLEMEYIRCCNGNKDRTIPMGKHALEALKSYIIHERKDFLKNEEEKSLFLNYSGKRLSRQGFWKIIKGYTKTMNISKSITPHTLRHSFAIHLIDNGADLKSVQEMLGHSALATTQMYIDFKKNKIKDVYLKSHPRA</sequence>
<comment type="caution">
    <text evidence="10">Lacks conserved residue(s) required for the propagation of feature annotation.</text>
</comment>
<dbReference type="Pfam" id="PF02899">
    <property type="entry name" value="Phage_int_SAM_1"/>
    <property type="match status" value="1"/>
</dbReference>
<feature type="active site" evidence="10">
    <location>
        <position position="242"/>
    </location>
</feature>
<dbReference type="InterPro" id="IPR010998">
    <property type="entry name" value="Integrase_recombinase_N"/>
</dbReference>
<dbReference type="PROSITE" id="PS51900">
    <property type="entry name" value="CB"/>
    <property type="match status" value="1"/>
</dbReference>
<dbReference type="Proteomes" id="UP000449710">
    <property type="component" value="Unassembled WGS sequence"/>
</dbReference>